<dbReference type="Pfam" id="PF01842">
    <property type="entry name" value="ACT"/>
    <property type="match status" value="1"/>
</dbReference>
<comment type="pathway">
    <text evidence="2 18">Amino-acid biosynthesis; L-lysine biosynthesis via DAP pathway; (S)-tetrahydrodipicolinate from L-aspartate: step 1/4.</text>
</comment>
<evidence type="ECO:0000256" key="11">
    <source>
        <dbReference type="ARBA" id="ARBA00022840"/>
    </source>
</evidence>
<dbReference type="Proteomes" id="UP000663505">
    <property type="component" value="Chromosome"/>
</dbReference>
<feature type="binding site" evidence="16">
    <location>
        <begin position="6"/>
        <end position="9"/>
    </location>
    <ligand>
        <name>ATP</name>
        <dbReference type="ChEBI" id="CHEBI:30616"/>
    </ligand>
</feature>
<comment type="function">
    <text evidence="1">Catalyzes the phosphorylation of the beta-carboxyl group of aspartic acid with ATP to yield 4-phospho-L-aspartate, which is involved in the branched biosynthetic pathway leading to the biosynthesis of amino acids threonine, isoleucine and methionine.</text>
</comment>
<protein>
    <recommendedName>
        <fullName evidence="17">Aspartokinase</fullName>
        <ecNumber evidence="17">2.7.2.4</ecNumber>
    </recommendedName>
</protein>
<comment type="pathway">
    <text evidence="3 18">Amino-acid biosynthesis; L-methionine biosynthesis via de novo pathway; L-homoserine from L-aspartate: step 1/3.</text>
</comment>
<keyword evidence="11 16" id="KW-0067">ATP-binding</keyword>
<comment type="pathway">
    <text evidence="4 18">Amino-acid biosynthesis; L-threonine biosynthesis; L-threonine from L-aspartate: step 1/5.</text>
</comment>
<evidence type="ECO:0000256" key="16">
    <source>
        <dbReference type="PIRSR" id="PIRSR000726-1"/>
    </source>
</evidence>
<keyword evidence="21" id="KW-1185">Reference proteome</keyword>
<keyword evidence="8" id="KW-0677">Repeat</keyword>
<dbReference type="GO" id="GO:0005524">
    <property type="term" value="F:ATP binding"/>
    <property type="evidence" value="ECO:0007669"/>
    <property type="project" value="UniProtKB-KW"/>
</dbReference>
<evidence type="ECO:0000256" key="2">
    <source>
        <dbReference type="ARBA" id="ARBA00004766"/>
    </source>
</evidence>
<sequence>MLIVQKYGGTSVGTTERIHAVADRVARTVKDGSTVAIVVSAMAHTTDELVSLAEAMTKRPSLRELDALLSTGEQVSAALLAMALMERGIPARSFTGRQAGIQTEPVFGSARVASIDTKVLNEALSDGVVPVITGFQGYAGDDVTTLGRGGSDTTAVAIAAVLKADRCDIFTDVNGVYTTDPRLVSKARKLQMVSYDEMLELANLGAQVLHPRAVENAKRHQVPLVVRSSFTEEEGTYVTETSNLEQTSVVTGIAFEREVARVAVIGVSLQKHGLATVFGTLAREGVNVDVIVQSVVQTVDADVSFTVREGDADATLQLMRRMQEELGYRHLVLETELAKVSIVGAGMISNPGVAARMFEVLAEVGIEIKMVSTSEIKVSCIIAAADMEKAVKSLHQAFLESDGTVDA</sequence>
<dbReference type="GO" id="GO:0019877">
    <property type="term" value="P:diaminopimelate biosynthetic process"/>
    <property type="evidence" value="ECO:0007669"/>
    <property type="project" value="UniProtKB-KW"/>
</dbReference>
<name>A0A9X7W309_9BACL</name>
<evidence type="ECO:0000256" key="1">
    <source>
        <dbReference type="ARBA" id="ARBA00003121"/>
    </source>
</evidence>
<feature type="domain" description="ACT" evidence="19">
    <location>
        <begin position="262"/>
        <end position="340"/>
    </location>
</feature>
<dbReference type="FunFam" id="3.30.2130.10:FF:000001">
    <property type="entry name" value="Bifunctional aspartokinase/homoserine dehydrogenase"/>
    <property type="match status" value="1"/>
</dbReference>
<dbReference type="GO" id="GO:0005829">
    <property type="term" value="C:cytosol"/>
    <property type="evidence" value="ECO:0007669"/>
    <property type="project" value="TreeGrafter"/>
</dbReference>
<dbReference type="PANTHER" id="PTHR21499">
    <property type="entry name" value="ASPARTATE KINASE"/>
    <property type="match status" value="1"/>
</dbReference>
<dbReference type="GO" id="GO:0004072">
    <property type="term" value="F:aspartate kinase activity"/>
    <property type="evidence" value="ECO:0007669"/>
    <property type="project" value="UniProtKB-EC"/>
</dbReference>
<dbReference type="InterPro" id="IPR001341">
    <property type="entry name" value="Asp_kinase"/>
</dbReference>
<dbReference type="EMBL" id="CP071182">
    <property type="protein sequence ID" value="QSO49439.1"/>
    <property type="molecule type" value="Genomic_DNA"/>
</dbReference>
<reference evidence="20 21" key="1">
    <citation type="submission" date="2021-02" db="EMBL/GenBank/DDBJ databases">
        <title>Alicyclobacillus curvatus sp. nov. and Alicyclobacillus mengziensis sp. nov., two acidophilic bacteria isolated from acid mine drainage.</title>
        <authorList>
            <person name="Huang Y."/>
        </authorList>
    </citation>
    <scope>NUCLEOTIDE SEQUENCE [LARGE SCALE GENOMIC DNA]</scope>
    <source>
        <strain evidence="20 21">S30H14</strain>
    </source>
</reference>
<dbReference type="NCBIfam" id="NF005154">
    <property type="entry name" value="PRK06635.1-2"/>
    <property type="match status" value="1"/>
</dbReference>
<gene>
    <name evidence="20" type="ORF">JZ786_11340</name>
</gene>
<evidence type="ECO:0000313" key="21">
    <source>
        <dbReference type="Proteomes" id="UP000663505"/>
    </source>
</evidence>
<dbReference type="AlphaFoldDB" id="A0A9X7W309"/>
<dbReference type="SUPFAM" id="SSF55021">
    <property type="entry name" value="ACT-like"/>
    <property type="match status" value="2"/>
</dbReference>
<feature type="binding site" evidence="16">
    <location>
        <begin position="171"/>
        <end position="172"/>
    </location>
    <ligand>
        <name>ATP</name>
        <dbReference type="ChEBI" id="CHEBI:30616"/>
    </ligand>
</feature>
<dbReference type="NCBIfam" id="NF005155">
    <property type="entry name" value="PRK06635.1-4"/>
    <property type="match status" value="1"/>
</dbReference>
<dbReference type="SUPFAM" id="SSF53633">
    <property type="entry name" value="Carbamate kinase-like"/>
    <property type="match status" value="1"/>
</dbReference>
<organism evidence="20 21">
    <name type="scientific">Alicyclobacillus mengziensis</name>
    <dbReference type="NCBI Taxonomy" id="2931921"/>
    <lineage>
        <taxon>Bacteria</taxon>
        <taxon>Bacillati</taxon>
        <taxon>Bacillota</taxon>
        <taxon>Bacilli</taxon>
        <taxon>Bacillales</taxon>
        <taxon>Alicyclobacillaceae</taxon>
        <taxon>Alicyclobacillus</taxon>
    </lineage>
</organism>
<dbReference type="InterPro" id="IPR002912">
    <property type="entry name" value="ACT_dom"/>
</dbReference>
<dbReference type="KEGG" id="afx:JZ786_11340"/>
<keyword evidence="9 16" id="KW-0547">Nucleotide-binding</keyword>
<feature type="binding site" evidence="16">
    <location>
        <position position="46"/>
    </location>
    <ligand>
        <name>substrate</name>
    </ligand>
</feature>
<dbReference type="Gene3D" id="3.30.2130.10">
    <property type="entry name" value="VC0802-like"/>
    <property type="match status" value="1"/>
</dbReference>
<dbReference type="NCBIfam" id="TIGR00657">
    <property type="entry name" value="asp_kinases"/>
    <property type="match status" value="1"/>
</dbReference>
<evidence type="ECO:0000256" key="15">
    <source>
        <dbReference type="ARBA" id="ARBA00063835"/>
    </source>
</evidence>
<keyword evidence="10 17" id="KW-0418">Kinase</keyword>
<dbReference type="NCBIfam" id="TIGR00656">
    <property type="entry name" value="asp_kin_monofn"/>
    <property type="match status" value="1"/>
</dbReference>
<comment type="catalytic activity">
    <reaction evidence="14 17">
        <text>L-aspartate + ATP = 4-phospho-L-aspartate + ADP</text>
        <dbReference type="Rhea" id="RHEA:23776"/>
        <dbReference type="ChEBI" id="CHEBI:29991"/>
        <dbReference type="ChEBI" id="CHEBI:30616"/>
        <dbReference type="ChEBI" id="CHEBI:57535"/>
        <dbReference type="ChEBI" id="CHEBI:456216"/>
        <dbReference type="EC" id="2.7.2.4"/>
    </reaction>
</comment>
<dbReference type="CDD" id="cd04913">
    <property type="entry name" value="ACT_AKii-LysC-BS-like_1"/>
    <property type="match status" value="1"/>
</dbReference>
<evidence type="ECO:0000313" key="20">
    <source>
        <dbReference type="EMBL" id="QSO49439.1"/>
    </source>
</evidence>
<evidence type="ECO:0000256" key="12">
    <source>
        <dbReference type="ARBA" id="ARBA00022915"/>
    </source>
</evidence>
<dbReference type="InterPro" id="IPR001048">
    <property type="entry name" value="Asp/Glu/Uridylate_kinase"/>
</dbReference>
<dbReference type="PROSITE" id="PS00324">
    <property type="entry name" value="ASPARTOKINASE"/>
    <property type="match status" value="1"/>
</dbReference>
<proteinExistence type="inferred from homology"/>
<evidence type="ECO:0000256" key="8">
    <source>
        <dbReference type="ARBA" id="ARBA00022737"/>
    </source>
</evidence>
<accession>A0A9X7W309</accession>
<keyword evidence="13" id="KW-0457">Lysine biosynthesis</keyword>
<evidence type="ECO:0000256" key="14">
    <source>
        <dbReference type="ARBA" id="ARBA00047872"/>
    </source>
</evidence>
<dbReference type="CDD" id="cd04923">
    <property type="entry name" value="ACT_AK-LysC-DapG-like_2"/>
    <property type="match status" value="1"/>
</dbReference>
<dbReference type="RefSeq" id="WP_206658750.1">
    <property type="nucleotide sequence ID" value="NZ_CP071182.1"/>
</dbReference>
<evidence type="ECO:0000256" key="13">
    <source>
        <dbReference type="ARBA" id="ARBA00023154"/>
    </source>
</evidence>
<evidence type="ECO:0000256" key="3">
    <source>
        <dbReference type="ARBA" id="ARBA00004986"/>
    </source>
</evidence>
<dbReference type="InterPro" id="IPR045865">
    <property type="entry name" value="ACT-like_dom_sf"/>
</dbReference>
<dbReference type="PROSITE" id="PS51671">
    <property type="entry name" value="ACT"/>
    <property type="match status" value="2"/>
</dbReference>
<evidence type="ECO:0000256" key="6">
    <source>
        <dbReference type="ARBA" id="ARBA00022605"/>
    </source>
</evidence>
<dbReference type="Pfam" id="PF00696">
    <property type="entry name" value="AA_kinase"/>
    <property type="match status" value="1"/>
</dbReference>
<dbReference type="Pfam" id="PF22468">
    <property type="entry name" value="ACT_9"/>
    <property type="match status" value="1"/>
</dbReference>
<comment type="similarity">
    <text evidence="5 17">Belongs to the aspartokinase family.</text>
</comment>
<evidence type="ECO:0000256" key="17">
    <source>
        <dbReference type="RuleBase" id="RU003448"/>
    </source>
</evidence>
<feature type="binding site" evidence="16">
    <location>
        <position position="177"/>
    </location>
    <ligand>
        <name>ATP</name>
        <dbReference type="ChEBI" id="CHEBI:30616"/>
    </ligand>
</feature>
<dbReference type="GO" id="GO:0009090">
    <property type="term" value="P:homoserine biosynthetic process"/>
    <property type="evidence" value="ECO:0007669"/>
    <property type="project" value="TreeGrafter"/>
</dbReference>
<feature type="binding site" evidence="16">
    <location>
        <position position="182"/>
    </location>
    <ligand>
        <name>ATP</name>
        <dbReference type="ChEBI" id="CHEBI:30616"/>
    </ligand>
</feature>
<evidence type="ECO:0000256" key="7">
    <source>
        <dbReference type="ARBA" id="ARBA00022679"/>
    </source>
</evidence>
<evidence type="ECO:0000256" key="5">
    <source>
        <dbReference type="ARBA" id="ARBA00010122"/>
    </source>
</evidence>
<feature type="binding site" evidence="16">
    <location>
        <position position="73"/>
    </location>
    <ligand>
        <name>substrate</name>
    </ligand>
</feature>
<dbReference type="InterPro" id="IPR041740">
    <property type="entry name" value="AKii-LysC-BS"/>
</dbReference>
<dbReference type="GO" id="GO:0009089">
    <property type="term" value="P:lysine biosynthetic process via diaminopimelate"/>
    <property type="evidence" value="ECO:0007669"/>
    <property type="project" value="InterPro"/>
</dbReference>
<comment type="subunit">
    <text evidence="15">Tetramer consisting of 2 isoforms Alpha (catalytic and regulation) and of a homodimer of 2 isoforms Beta (regulation).</text>
</comment>
<feature type="domain" description="ACT" evidence="19">
    <location>
        <begin position="342"/>
        <end position="407"/>
    </location>
</feature>
<dbReference type="PANTHER" id="PTHR21499:SF68">
    <property type="entry name" value="ASPARTOKINASE 2"/>
    <property type="match status" value="1"/>
</dbReference>
<evidence type="ECO:0000256" key="9">
    <source>
        <dbReference type="ARBA" id="ARBA00022741"/>
    </source>
</evidence>
<keyword evidence="6 18" id="KW-0028">Amino-acid biosynthesis</keyword>
<evidence type="ECO:0000256" key="4">
    <source>
        <dbReference type="ARBA" id="ARBA00005139"/>
    </source>
</evidence>
<dbReference type="InterPro" id="IPR005260">
    <property type="entry name" value="Asp_kin_monofn"/>
</dbReference>
<dbReference type="InterPro" id="IPR054352">
    <property type="entry name" value="ACT_Aspartokinase"/>
</dbReference>
<dbReference type="FunFam" id="3.40.1160.10:FF:000002">
    <property type="entry name" value="Aspartokinase"/>
    <property type="match status" value="1"/>
</dbReference>
<dbReference type="InterPro" id="IPR018042">
    <property type="entry name" value="Aspartate_kinase_CS"/>
</dbReference>
<evidence type="ECO:0000256" key="18">
    <source>
        <dbReference type="RuleBase" id="RU004249"/>
    </source>
</evidence>
<keyword evidence="7 17" id="KW-0808">Transferase</keyword>
<keyword evidence="12" id="KW-0220">Diaminopimelate biosynthesis</keyword>
<dbReference type="Gene3D" id="3.40.1160.10">
    <property type="entry name" value="Acetylglutamate kinase-like"/>
    <property type="match status" value="1"/>
</dbReference>
<evidence type="ECO:0000259" key="19">
    <source>
        <dbReference type="PROSITE" id="PS51671"/>
    </source>
</evidence>
<dbReference type="InterPro" id="IPR036393">
    <property type="entry name" value="AceGlu_kinase-like_sf"/>
</dbReference>
<dbReference type="CDD" id="cd04261">
    <property type="entry name" value="AAK_AKii-LysC-BS"/>
    <property type="match status" value="1"/>
</dbReference>
<dbReference type="PIRSF" id="PIRSF000726">
    <property type="entry name" value="Asp_kin"/>
    <property type="match status" value="1"/>
</dbReference>
<evidence type="ECO:0000256" key="10">
    <source>
        <dbReference type="ARBA" id="ARBA00022777"/>
    </source>
</evidence>
<dbReference type="EC" id="2.7.2.4" evidence="17"/>